<evidence type="ECO:0000259" key="4">
    <source>
        <dbReference type="PROSITE" id="PS50932"/>
    </source>
</evidence>
<evidence type="ECO:0000256" key="2">
    <source>
        <dbReference type="ARBA" id="ARBA00023125"/>
    </source>
</evidence>
<evidence type="ECO:0000313" key="5">
    <source>
        <dbReference type="EMBL" id="MBB5072006.1"/>
    </source>
</evidence>
<dbReference type="CDD" id="cd01392">
    <property type="entry name" value="HTH_LacI"/>
    <property type="match status" value="1"/>
</dbReference>
<dbReference type="EMBL" id="JACHIV010000001">
    <property type="protein sequence ID" value="MBB5072006.1"/>
    <property type="molecule type" value="Genomic_DNA"/>
</dbReference>
<dbReference type="InterPro" id="IPR028082">
    <property type="entry name" value="Peripla_BP_I"/>
</dbReference>
<evidence type="ECO:0000256" key="1">
    <source>
        <dbReference type="ARBA" id="ARBA00023015"/>
    </source>
</evidence>
<feature type="domain" description="HTH lacI-type" evidence="4">
    <location>
        <begin position="8"/>
        <end position="62"/>
    </location>
</feature>
<dbReference type="Pfam" id="PF00356">
    <property type="entry name" value="LacI"/>
    <property type="match status" value="1"/>
</dbReference>
<dbReference type="SMART" id="SM00354">
    <property type="entry name" value="HTH_LACI"/>
    <property type="match status" value="1"/>
</dbReference>
<dbReference type="Pfam" id="PF13377">
    <property type="entry name" value="Peripla_BP_3"/>
    <property type="match status" value="1"/>
</dbReference>
<dbReference type="Gene3D" id="3.40.50.2300">
    <property type="match status" value="2"/>
</dbReference>
<sequence>MSVPGGRPTLEDVAARAGVSRATVSRVINDSPRVSPEARDQVAAAVRDLGYVPNRAARALVTRRTGAVALVLSEPENKFFDDPFFASTVRIVSQHLSAGDSQMVLLMVHRPDDHARIARYLAAGHVDGALVLAPHRDDPLPEAVRELPLPVVFGGRPWIPEHGLHLVDHDNVGGGRQATEHLLSLGRRGVVTVAGPQDEYAGLERLQGWREATGVDDAATALRAEPGGFTEQGGERAMAALLARVPDLDAVFVANDLMAKGALRALRAAGRRVPRDVAVVGFDDQPAIAPHTDPPLTTIRQDPALRTVHMVELMRRLIAGERVAPGREILPVELVRRDSA</sequence>
<reference evidence="5 6" key="1">
    <citation type="submission" date="2020-08" db="EMBL/GenBank/DDBJ databases">
        <title>Sequencing the genomes of 1000 actinobacteria strains.</title>
        <authorList>
            <person name="Klenk H.-P."/>
        </authorList>
    </citation>
    <scope>NUCLEOTIDE SEQUENCE [LARGE SCALE GENOMIC DNA]</scope>
    <source>
        <strain evidence="5 6">DSM 45582</strain>
    </source>
</reference>
<dbReference type="GO" id="GO:0000976">
    <property type="term" value="F:transcription cis-regulatory region binding"/>
    <property type="evidence" value="ECO:0007669"/>
    <property type="project" value="TreeGrafter"/>
</dbReference>
<gene>
    <name evidence="5" type="ORF">BJ969_005094</name>
</gene>
<dbReference type="AlphaFoldDB" id="A0A840NHM3"/>
<evidence type="ECO:0000313" key="6">
    <source>
        <dbReference type="Proteomes" id="UP000580474"/>
    </source>
</evidence>
<dbReference type="RefSeq" id="WP_184483029.1">
    <property type="nucleotide sequence ID" value="NZ_JACHIV010000001.1"/>
</dbReference>
<dbReference type="InterPro" id="IPR000843">
    <property type="entry name" value="HTH_LacI"/>
</dbReference>
<dbReference type="PROSITE" id="PS50932">
    <property type="entry name" value="HTH_LACI_2"/>
    <property type="match status" value="1"/>
</dbReference>
<organism evidence="5 6">
    <name type="scientific">Saccharopolyspora gloriosae</name>
    <dbReference type="NCBI Taxonomy" id="455344"/>
    <lineage>
        <taxon>Bacteria</taxon>
        <taxon>Bacillati</taxon>
        <taxon>Actinomycetota</taxon>
        <taxon>Actinomycetes</taxon>
        <taxon>Pseudonocardiales</taxon>
        <taxon>Pseudonocardiaceae</taxon>
        <taxon>Saccharopolyspora</taxon>
    </lineage>
</organism>
<name>A0A840NHM3_9PSEU</name>
<evidence type="ECO:0000256" key="3">
    <source>
        <dbReference type="ARBA" id="ARBA00023163"/>
    </source>
</evidence>
<dbReference type="SUPFAM" id="SSF53822">
    <property type="entry name" value="Periplasmic binding protein-like I"/>
    <property type="match status" value="1"/>
</dbReference>
<dbReference type="GO" id="GO:0003700">
    <property type="term" value="F:DNA-binding transcription factor activity"/>
    <property type="evidence" value="ECO:0007669"/>
    <property type="project" value="TreeGrafter"/>
</dbReference>
<keyword evidence="3" id="KW-0804">Transcription</keyword>
<protein>
    <submittedName>
        <fullName evidence="5">DNA-binding LacI/PurR family transcriptional regulator</fullName>
    </submittedName>
</protein>
<dbReference type="PANTHER" id="PTHR30146">
    <property type="entry name" value="LACI-RELATED TRANSCRIPTIONAL REPRESSOR"/>
    <property type="match status" value="1"/>
</dbReference>
<dbReference type="PROSITE" id="PS00356">
    <property type="entry name" value="HTH_LACI_1"/>
    <property type="match status" value="1"/>
</dbReference>
<dbReference type="InterPro" id="IPR046335">
    <property type="entry name" value="LacI/GalR-like_sensor"/>
</dbReference>
<dbReference type="PANTHER" id="PTHR30146:SF109">
    <property type="entry name" value="HTH-TYPE TRANSCRIPTIONAL REGULATOR GALS"/>
    <property type="match status" value="1"/>
</dbReference>
<proteinExistence type="predicted"/>
<dbReference type="Proteomes" id="UP000580474">
    <property type="component" value="Unassembled WGS sequence"/>
</dbReference>
<accession>A0A840NHM3</accession>
<dbReference type="Gene3D" id="1.10.260.40">
    <property type="entry name" value="lambda repressor-like DNA-binding domains"/>
    <property type="match status" value="1"/>
</dbReference>
<keyword evidence="2 5" id="KW-0238">DNA-binding</keyword>
<dbReference type="CDD" id="cd06267">
    <property type="entry name" value="PBP1_LacI_sugar_binding-like"/>
    <property type="match status" value="1"/>
</dbReference>
<dbReference type="InterPro" id="IPR010982">
    <property type="entry name" value="Lambda_DNA-bd_dom_sf"/>
</dbReference>
<keyword evidence="6" id="KW-1185">Reference proteome</keyword>
<keyword evidence="1" id="KW-0805">Transcription regulation</keyword>
<comment type="caution">
    <text evidence="5">The sequence shown here is derived from an EMBL/GenBank/DDBJ whole genome shotgun (WGS) entry which is preliminary data.</text>
</comment>
<dbReference type="SUPFAM" id="SSF47413">
    <property type="entry name" value="lambda repressor-like DNA-binding domains"/>
    <property type="match status" value="1"/>
</dbReference>
<dbReference type="PRINTS" id="PR00036">
    <property type="entry name" value="HTHLACI"/>
</dbReference>